<gene>
    <name evidence="3" type="ORF">ABEB36_014581</name>
</gene>
<dbReference type="EMBL" id="JBDJPC010000013">
    <property type="protein sequence ID" value="KAL1488783.1"/>
    <property type="molecule type" value="Genomic_DNA"/>
</dbReference>
<feature type="domain" description="SWIM-type" evidence="2">
    <location>
        <begin position="72"/>
        <end position="109"/>
    </location>
</feature>
<proteinExistence type="predicted"/>
<keyword evidence="1" id="KW-0479">Metal-binding</keyword>
<accession>A0ABD1E279</accession>
<keyword evidence="1" id="KW-0862">Zinc</keyword>
<dbReference type="InterPro" id="IPR007527">
    <property type="entry name" value="Znf_SWIM"/>
</dbReference>
<keyword evidence="1" id="KW-0863">Zinc-finger</keyword>
<evidence type="ECO:0000313" key="3">
    <source>
        <dbReference type="EMBL" id="KAL1488783.1"/>
    </source>
</evidence>
<comment type="caution">
    <text evidence="3">The sequence shown here is derived from an EMBL/GenBank/DDBJ whole genome shotgun (WGS) entry which is preliminary data.</text>
</comment>
<evidence type="ECO:0000256" key="1">
    <source>
        <dbReference type="PROSITE-ProRule" id="PRU00325"/>
    </source>
</evidence>
<organism evidence="3 4">
    <name type="scientific">Hypothenemus hampei</name>
    <name type="common">Coffee berry borer</name>
    <dbReference type="NCBI Taxonomy" id="57062"/>
    <lineage>
        <taxon>Eukaryota</taxon>
        <taxon>Metazoa</taxon>
        <taxon>Ecdysozoa</taxon>
        <taxon>Arthropoda</taxon>
        <taxon>Hexapoda</taxon>
        <taxon>Insecta</taxon>
        <taxon>Pterygota</taxon>
        <taxon>Neoptera</taxon>
        <taxon>Endopterygota</taxon>
        <taxon>Coleoptera</taxon>
        <taxon>Polyphaga</taxon>
        <taxon>Cucujiformia</taxon>
        <taxon>Curculionidae</taxon>
        <taxon>Scolytinae</taxon>
        <taxon>Hypothenemus</taxon>
    </lineage>
</organism>
<protein>
    <recommendedName>
        <fullName evidence="2">SWIM-type domain-containing protein</fullName>
    </recommendedName>
</protein>
<dbReference type="AlphaFoldDB" id="A0ABD1E279"/>
<evidence type="ECO:0000259" key="2">
    <source>
        <dbReference type="PROSITE" id="PS50966"/>
    </source>
</evidence>
<reference evidence="3 4" key="1">
    <citation type="submission" date="2024-05" db="EMBL/GenBank/DDBJ databases">
        <title>Genetic variation in Jamaican populations of the coffee berry borer (Hypothenemus hampei).</title>
        <authorList>
            <person name="Errbii M."/>
            <person name="Myrie A."/>
        </authorList>
    </citation>
    <scope>NUCLEOTIDE SEQUENCE [LARGE SCALE GENOMIC DNA]</scope>
    <source>
        <strain evidence="3">JA-Hopewell-2020-01-JO</strain>
        <tissue evidence="3">Whole body</tissue>
    </source>
</reference>
<keyword evidence="4" id="KW-1185">Reference proteome</keyword>
<sequence length="162" mass="18460">MLSVIDAMNASKGFIRPMREGEELVKSGMIVSVGKKEKNNDVVHVQALVLRTSSLQKEPAIVEMWVDTSKEYGDRILKDNEAELRKHCNCPAGNSEKCKHVIAVILCLTNLNENDLEDFSCTDVEKQWGILKASTLKEYKAKRLHDLCHVKEHRQIIRRFIA</sequence>
<name>A0ABD1E279_HYPHA</name>
<dbReference type="GO" id="GO:0008270">
    <property type="term" value="F:zinc ion binding"/>
    <property type="evidence" value="ECO:0007669"/>
    <property type="project" value="UniProtKB-KW"/>
</dbReference>
<dbReference type="Proteomes" id="UP001566132">
    <property type="component" value="Unassembled WGS sequence"/>
</dbReference>
<evidence type="ECO:0000313" key="4">
    <source>
        <dbReference type="Proteomes" id="UP001566132"/>
    </source>
</evidence>
<dbReference type="Pfam" id="PF04434">
    <property type="entry name" value="SWIM"/>
    <property type="match status" value="1"/>
</dbReference>
<dbReference type="PROSITE" id="PS50966">
    <property type="entry name" value="ZF_SWIM"/>
    <property type="match status" value="1"/>
</dbReference>